<dbReference type="Pfam" id="PF01546">
    <property type="entry name" value="Peptidase_M20"/>
    <property type="match status" value="1"/>
</dbReference>
<dbReference type="GO" id="GO:0008233">
    <property type="term" value="F:peptidase activity"/>
    <property type="evidence" value="ECO:0007669"/>
    <property type="project" value="UniProtKB-KW"/>
</dbReference>
<keyword evidence="2" id="KW-0479">Metal-binding</keyword>
<organism evidence="6 7">
    <name type="scientific">Corynebacterium kroppenstedtii (strain DSM 44385 / JCM 11950 / CIP 105744 / CCUG 35717)</name>
    <dbReference type="NCBI Taxonomy" id="645127"/>
    <lineage>
        <taxon>Bacteria</taxon>
        <taxon>Bacillati</taxon>
        <taxon>Actinomycetota</taxon>
        <taxon>Actinomycetes</taxon>
        <taxon>Mycobacteriales</taxon>
        <taxon>Corynebacteriaceae</taxon>
        <taxon>Corynebacterium</taxon>
    </lineage>
</organism>
<protein>
    <submittedName>
        <fullName evidence="6">Putative peptidase</fullName>
    </submittedName>
</protein>
<evidence type="ECO:0000313" key="6">
    <source>
        <dbReference type="EMBL" id="ACR18393.1"/>
    </source>
</evidence>
<name>C4LKN8_CORK4</name>
<dbReference type="InterPro" id="IPR051458">
    <property type="entry name" value="Cyt/Met_Dipeptidase"/>
</dbReference>
<dbReference type="AlphaFoldDB" id="C4LKN8"/>
<dbReference type="InterPro" id="IPR002933">
    <property type="entry name" value="Peptidase_M20"/>
</dbReference>
<reference evidence="6 7" key="1">
    <citation type="journal article" date="2008" name="J. Biotechnol.">
        <title>Ultrafast pyrosequencing of Corynebacterium kroppenstedtii DSM44385 revealed insights into the physiology of a lipophilic corynebacterium that lacks mycolic acids.</title>
        <authorList>
            <person name="Tauch A."/>
            <person name="Schneider J."/>
            <person name="Szczepanowski R."/>
            <person name="Tilker A."/>
            <person name="Viehoever P."/>
            <person name="Gartemann K.-H."/>
            <person name="Arnold W."/>
            <person name="Blom J."/>
            <person name="Brinkrolf K."/>
            <person name="Brune I."/>
            <person name="Goetker S."/>
            <person name="Weisshaar B."/>
            <person name="Goesmann A."/>
            <person name="Droege M."/>
            <person name="Puehler A."/>
        </authorList>
    </citation>
    <scope>NUCLEOTIDE SEQUENCE [LARGE SCALE GENOMIC DNA]</scope>
    <source>
        <strain evidence="7">DSM 44385 / JCM 11950 / CIP 105744 / CCUG 35717</strain>
    </source>
</reference>
<keyword evidence="7" id="KW-1185">Reference proteome</keyword>
<dbReference type="GO" id="GO:0046872">
    <property type="term" value="F:metal ion binding"/>
    <property type="evidence" value="ECO:0007669"/>
    <property type="project" value="UniProtKB-KW"/>
</dbReference>
<keyword evidence="3" id="KW-0378">Hydrolase</keyword>
<dbReference type="KEGG" id="ckp:ckrop_1668"/>
<dbReference type="EMBL" id="CP001620">
    <property type="protein sequence ID" value="ACR18393.1"/>
    <property type="molecule type" value="Genomic_DNA"/>
</dbReference>
<dbReference type="SUPFAM" id="SSF53187">
    <property type="entry name" value="Zn-dependent exopeptidases"/>
    <property type="match status" value="1"/>
</dbReference>
<feature type="compositionally biased region" description="Basic and acidic residues" evidence="4">
    <location>
        <begin position="36"/>
        <end position="45"/>
    </location>
</feature>
<evidence type="ECO:0000313" key="7">
    <source>
        <dbReference type="Proteomes" id="UP000001473"/>
    </source>
</evidence>
<dbReference type="PANTHER" id="PTHR43270">
    <property type="entry name" value="BETA-ALA-HIS DIPEPTIDASE"/>
    <property type="match status" value="1"/>
</dbReference>
<feature type="domain" description="Peptidase M20 dimerisation" evidence="5">
    <location>
        <begin position="251"/>
        <end position="409"/>
    </location>
</feature>
<dbReference type="PANTHER" id="PTHR43270:SF12">
    <property type="entry name" value="SUCCINYL-DIAMINOPIMELATE DESUCCINYLASE"/>
    <property type="match status" value="1"/>
</dbReference>
<evidence type="ECO:0000256" key="1">
    <source>
        <dbReference type="ARBA" id="ARBA00022670"/>
    </source>
</evidence>
<feature type="region of interest" description="Disordered" evidence="4">
    <location>
        <begin position="28"/>
        <end position="49"/>
    </location>
</feature>
<dbReference type="HOGENOM" id="CLU_029469_2_0_11"/>
<evidence type="ECO:0000259" key="5">
    <source>
        <dbReference type="Pfam" id="PF07687"/>
    </source>
</evidence>
<dbReference type="GO" id="GO:0006508">
    <property type="term" value="P:proteolysis"/>
    <property type="evidence" value="ECO:0007669"/>
    <property type="project" value="UniProtKB-KW"/>
</dbReference>
<dbReference type="Gene3D" id="3.40.630.10">
    <property type="entry name" value="Zn peptidases"/>
    <property type="match status" value="1"/>
</dbReference>
<dbReference type="Gene3D" id="3.30.70.360">
    <property type="match status" value="1"/>
</dbReference>
<accession>C4LKN8</accession>
<evidence type="ECO:0000256" key="4">
    <source>
        <dbReference type="SAM" id="MobiDB-lite"/>
    </source>
</evidence>
<dbReference type="STRING" id="645127.ckrop_1668"/>
<evidence type="ECO:0000256" key="2">
    <source>
        <dbReference type="ARBA" id="ARBA00022723"/>
    </source>
</evidence>
<sequence>MFSSLGLRVQGFWWRWLQSDAAPPLEGATLGSMTHDAADSKDTHSTDTASIYSSEEATRYVTSRMDDVRSWLTELVGCASVHDFAGLEEETTRAANWVVDAFTAAGIPVEKHKTADGSTAVIGLRQPSDGMPTVMLYSHYDVQPATDTDAWDSDPWTLTERNGRWYGRGTADCKGNVVMHLAALHGLKEWEELHPEAPKLGIRVVVEGSEERGGAGLDALLEERPELFAADDILIADSGSDRVGEPALCTSLRGSAGVKVTLQTLEGPVHSGQFGGAAPDALLAMIHLLGTLHDENGLLAVDGLDTSGHWDGNQADPENFRKDASVLDGVELYGAAGTTHGDGPSVTDLTVAQPAITVTALDAVPTKDVINAVPASCAAVLNLRVPSTMDPVEAQDTLVKHLENHVPWGTHITIERESIGEPFHADTSGPLHATLGQAMTDAFQTDVVYNASGGSIPLCAGLLKANPNAELALFGVEEPEARIHSANESVDPSEIKHFAIAELLFLARFGRD</sequence>
<dbReference type="eggNOG" id="COG0624">
    <property type="taxonomic scope" value="Bacteria"/>
</dbReference>
<dbReference type="InterPro" id="IPR011650">
    <property type="entry name" value="Peptidase_M20_dimer"/>
</dbReference>
<keyword evidence="1" id="KW-0645">Protease</keyword>
<dbReference type="Proteomes" id="UP000001473">
    <property type="component" value="Chromosome"/>
</dbReference>
<dbReference type="NCBIfam" id="NF005914">
    <property type="entry name" value="PRK07907.1"/>
    <property type="match status" value="1"/>
</dbReference>
<gene>
    <name evidence="6" type="ordered locus">ckrop_1668</name>
</gene>
<dbReference type="Pfam" id="PF07687">
    <property type="entry name" value="M20_dimer"/>
    <property type="match status" value="1"/>
</dbReference>
<evidence type="ECO:0000256" key="3">
    <source>
        <dbReference type="ARBA" id="ARBA00022801"/>
    </source>
</evidence>
<proteinExistence type="predicted"/>